<keyword evidence="3" id="KW-1185">Reference proteome</keyword>
<evidence type="ECO:0000313" key="2">
    <source>
        <dbReference type="EMBL" id="GBP50692.1"/>
    </source>
</evidence>
<organism evidence="2 3">
    <name type="scientific">Eumeta variegata</name>
    <name type="common">Bagworm moth</name>
    <name type="synonym">Eumeta japonica</name>
    <dbReference type="NCBI Taxonomy" id="151549"/>
    <lineage>
        <taxon>Eukaryota</taxon>
        <taxon>Metazoa</taxon>
        <taxon>Ecdysozoa</taxon>
        <taxon>Arthropoda</taxon>
        <taxon>Hexapoda</taxon>
        <taxon>Insecta</taxon>
        <taxon>Pterygota</taxon>
        <taxon>Neoptera</taxon>
        <taxon>Endopterygota</taxon>
        <taxon>Lepidoptera</taxon>
        <taxon>Glossata</taxon>
        <taxon>Ditrysia</taxon>
        <taxon>Tineoidea</taxon>
        <taxon>Psychidae</taxon>
        <taxon>Oiketicinae</taxon>
        <taxon>Eumeta</taxon>
    </lineage>
</organism>
<sequence length="159" mass="17387">MATHLNWTIVSRQKGIFRFLLKRTKHKIAQLAISERDNSDESERKVHIRNVLKAGFGCDNNHGGSGAPAHAHTARCAASFVYRNWKSTRSVFAAGGIDAVAGRLLYIMRGSCGARRHVGGRRGRVRANSLIAKVADRRPPRPAPPSVACAAQPHSPNNF</sequence>
<accession>A0A4C1WJN2</accession>
<protein>
    <submittedName>
        <fullName evidence="2">Uncharacterized protein</fullName>
    </submittedName>
</protein>
<evidence type="ECO:0000256" key="1">
    <source>
        <dbReference type="SAM" id="MobiDB-lite"/>
    </source>
</evidence>
<feature type="region of interest" description="Disordered" evidence="1">
    <location>
        <begin position="136"/>
        <end position="159"/>
    </location>
</feature>
<gene>
    <name evidence="2" type="ORF">EVAR_34200_1</name>
</gene>
<dbReference type="Proteomes" id="UP000299102">
    <property type="component" value="Unassembled WGS sequence"/>
</dbReference>
<proteinExistence type="predicted"/>
<dbReference type="AlphaFoldDB" id="A0A4C1WJN2"/>
<dbReference type="EMBL" id="BGZK01000570">
    <property type="protein sequence ID" value="GBP50692.1"/>
    <property type="molecule type" value="Genomic_DNA"/>
</dbReference>
<name>A0A4C1WJN2_EUMVA</name>
<comment type="caution">
    <text evidence="2">The sequence shown here is derived from an EMBL/GenBank/DDBJ whole genome shotgun (WGS) entry which is preliminary data.</text>
</comment>
<evidence type="ECO:0000313" key="3">
    <source>
        <dbReference type="Proteomes" id="UP000299102"/>
    </source>
</evidence>
<reference evidence="2 3" key="1">
    <citation type="journal article" date="2019" name="Commun. Biol.">
        <title>The bagworm genome reveals a unique fibroin gene that provides high tensile strength.</title>
        <authorList>
            <person name="Kono N."/>
            <person name="Nakamura H."/>
            <person name="Ohtoshi R."/>
            <person name="Tomita M."/>
            <person name="Numata K."/>
            <person name="Arakawa K."/>
        </authorList>
    </citation>
    <scope>NUCLEOTIDE SEQUENCE [LARGE SCALE GENOMIC DNA]</scope>
</reference>